<dbReference type="PROSITE" id="PS00086">
    <property type="entry name" value="CYTOCHROME_P450"/>
    <property type="match status" value="1"/>
</dbReference>
<keyword evidence="13" id="KW-1185">Reference proteome</keyword>
<dbReference type="STRING" id="1160497.A0A1L9V6B8"/>
<name>A0A1L9V6B8_ASPGL</name>
<feature type="transmembrane region" description="Helical" evidence="11">
    <location>
        <begin position="6"/>
        <end position="31"/>
    </location>
</feature>
<evidence type="ECO:0000256" key="7">
    <source>
        <dbReference type="ARBA" id="ARBA00023004"/>
    </source>
</evidence>
<evidence type="ECO:0000256" key="10">
    <source>
        <dbReference type="RuleBase" id="RU000461"/>
    </source>
</evidence>
<keyword evidence="7 9" id="KW-0408">Iron</keyword>
<evidence type="ECO:0000256" key="6">
    <source>
        <dbReference type="ARBA" id="ARBA00023002"/>
    </source>
</evidence>
<evidence type="ECO:0000256" key="1">
    <source>
        <dbReference type="ARBA" id="ARBA00001971"/>
    </source>
</evidence>
<dbReference type="GO" id="GO:0005506">
    <property type="term" value="F:iron ion binding"/>
    <property type="evidence" value="ECO:0007669"/>
    <property type="project" value="InterPro"/>
</dbReference>
<gene>
    <name evidence="12" type="ORF">ASPGLDRAFT_136962</name>
</gene>
<dbReference type="InterPro" id="IPR036396">
    <property type="entry name" value="Cyt_P450_sf"/>
</dbReference>
<dbReference type="RefSeq" id="XP_022396161.1">
    <property type="nucleotide sequence ID" value="XM_022541486.1"/>
</dbReference>
<dbReference type="GO" id="GO:0004497">
    <property type="term" value="F:monooxygenase activity"/>
    <property type="evidence" value="ECO:0007669"/>
    <property type="project" value="UniProtKB-KW"/>
</dbReference>
<dbReference type="EMBL" id="KV878918">
    <property type="protein sequence ID" value="OJJ79463.1"/>
    <property type="molecule type" value="Genomic_DNA"/>
</dbReference>
<dbReference type="PRINTS" id="PR00385">
    <property type="entry name" value="P450"/>
</dbReference>
<dbReference type="InterPro" id="IPR017972">
    <property type="entry name" value="Cyt_P450_CS"/>
</dbReference>
<keyword evidence="11" id="KW-0812">Transmembrane</keyword>
<protein>
    <submittedName>
        <fullName evidence="12">Uncharacterized protein</fullName>
    </submittedName>
</protein>
<evidence type="ECO:0000256" key="4">
    <source>
        <dbReference type="ARBA" id="ARBA00022617"/>
    </source>
</evidence>
<comment type="similarity">
    <text evidence="3 10">Belongs to the cytochrome P450 family.</text>
</comment>
<dbReference type="GO" id="GO:0016705">
    <property type="term" value="F:oxidoreductase activity, acting on paired donors, with incorporation or reduction of molecular oxygen"/>
    <property type="evidence" value="ECO:0007669"/>
    <property type="project" value="InterPro"/>
</dbReference>
<sequence length="510" mass="58598">MNSAQFVPVFASKTLATSIVVSVTLVAFHLIKTYWNLRQFPGPFWARITNLQRVFWVQTARSHEIHADLHARYGDYVRMGPNMVSIANPDAIPSVYPIRPGVPKGNFYRSLMPYSRQGSSLPLVFNTRDEKLHMHLKKPIAPIFSLSNVLTFERFVDHVLGLLFTQFDARFIQQRATLDLGNWLQFFAFEVMGSMTFSRQYGFIEQGHDGKGLLTAIWNFMKTAAPITQIPWFDLIWYKNPIVALFRPTTGLPILQIVRDSIDERREKLGSKSFTLDNQEINHGDFLSRFLDAQVKDSSVPPWAVTAWTFSNIIAGSDSTAVVMRTLWYNLLSHPETLQHLYNELIQTDGISRPYPSWNQIANLPYLDACVNEAIRLHPPFCLPFERVVPAEGMTINGHVLPGNTVVGLNPWVINRHRPTFGDDANEWRPGRWLKSREEYRKMEQSVLTFGAGRRICLGKNIALLELKKLTSALALNYEVSILDPSQYQVENRWFFRQWGLEVAIKRRDL</sequence>
<keyword evidence="6 10" id="KW-0560">Oxidoreductase</keyword>
<dbReference type="PANTHER" id="PTHR24305:SF175">
    <property type="entry name" value="CYTOCHROME P450 MONOOXYGENASE PKFB"/>
    <property type="match status" value="1"/>
</dbReference>
<dbReference type="AlphaFoldDB" id="A0A1L9V6B8"/>
<dbReference type="InterPro" id="IPR050121">
    <property type="entry name" value="Cytochrome_P450_monoxygenase"/>
</dbReference>
<keyword evidence="8 10" id="KW-0503">Monooxygenase</keyword>
<keyword evidence="11" id="KW-1133">Transmembrane helix</keyword>
<evidence type="ECO:0000313" key="12">
    <source>
        <dbReference type="EMBL" id="OJJ79463.1"/>
    </source>
</evidence>
<comment type="cofactor">
    <cofactor evidence="1 9">
        <name>heme</name>
        <dbReference type="ChEBI" id="CHEBI:30413"/>
    </cofactor>
</comment>
<keyword evidence="4 9" id="KW-0349">Heme</keyword>
<dbReference type="InterPro" id="IPR001128">
    <property type="entry name" value="Cyt_P450"/>
</dbReference>
<proteinExistence type="inferred from homology"/>
<dbReference type="PRINTS" id="PR00465">
    <property type="entry name" value="EP450IV"/>
</dbReference>
<comment type="pathway">
    <text evidence="2">Secondary metabolite biosynthesis.</text>
</comment>
<evidence type="ECO:0000256" key="3">
    <source>
        <dbReference type="ARBA" id="ARBA00010617"/>
    </source>
</evidence>
<dbReference type="SUPFAM" id="SSF48264">
    <property type="entry name" value="Cytochrome P450"/>
    <property type="match status" value="1"/>
</dbReference>
<dbReference type="VEuPathDB" id="FungiDB:ASPGLDRAFT_136962"/>
<evidence type="ECO:0000256" key="9">
    <source>
        <dbReference type="PIRSR" id="PIRSR602403-1"/>
    </source>
</evidence>
<dbReference type="InterPro" id="IPR002403">
    <property type="entry name" value="Cyt_P450_E_grp-IV"/>
</dbReference>
<dbReference type="Pfam" id="PF00067">
    <property type="entry name" value="p450"/>
    <property type="match status" value="1"/>
</dbReference>
<feature type="binding site" description="axial binding residue" evidence="9">
    <location>
        <position position="457"/>
    </location>
    <ligand>
        <name>heme</name>
        <dbReference type="ChEBI" id="CHEBI:30413"/>
    </ligand>
    <ligandPart>
        <name>Fe</name>
        <dbReference type="ChEBI" id="CHEBI:18248"/>
    </ligandPart>
</feature>
<dbReference type="CDD" id="cd11060">
    <property type="entry name" value="CYP57A1-like"/>
    <property type="match status" value="1"/>
</dbReference>
<dbReference type="GO" id="GO:0020037">
    <property type="term" value="F:heme binding"/>
    <property type="evidence" value="ECO:0007669"/>
    <property type="project" value="InterPro"/>
</dbReference>
<evidence type="ECO:0000256" key="8">
    <source>
        <dbReference type="ARBA" id="ARBA00023033"/>
    </source>
</evidence>
<evidence type="ECO:0000256" key="5">
    <source>
        <dbReference type="ARBA" id="ARBA00022723"/>
    </source>
</evidence>
<dbReference type="PANTHER" id="PTHR24305">
    <property type="entry name" value="CYTOCHROME P450"/>
    <property type="match status" value="1"/>
</dbReference>
<accession>A0A1L9V6B8</accession>
<evidence type="ECO:0000313" key="13">
    <source>
        <dbReference type="Proteomes" id="UP000184300"/>
    </source>
</evidence>
<dbReference type="GeneID" id="34457747"/>
<organism evidence="12 13">
    <name type="scientific">Aspergillus glaucus CBS 516.65</name>
    <dbReference type="NCBI Taxonomy" id="1160497"/>
    <lineage>
        <taxon>Eukaryota</taxon>
        <taxon>Fungi</taxon>
        <taxon>Dikarya</taxon>
        <taxon>Ascomycota</taxon>
        <taxon>Pezizomycotina</taxon>
        <taxon>Eurotiomycetes</taxon>
        <taxon>Eurotiomycetidae</taxon>
        <taxon>Eurotiales</taxon>
        <taxon>Aspergillaceae</taxon>
        <taxon>Aspergillus</taxon>
        <taxon>Aspergillus subgen. Aspergillus</taxon>
    </lineage>
</organism>
<dbReference type="Gene3D" id="1.10.630.10">
    <property type="entry name" value="Cytochrome P450"/>
    <property type="match status" value="1"/>
</dbReference>
<evidence type="ECO:0000256" key="2">
    <source>
        <dbReference type="ARBA" id="ARBA00005179"/>
    </source>
</evidence>
<keyword evidence="11" id="KW-0472">Membrane</keyword>
<evidence type="ECO:0000256" key="11">
    <source>
        <dbReference type="SAM" id="Phobius"/>
    </source>
</evidence>
<keyword evidence="5 9" id="KW-0479">Metal-binding</keyword>
<dbReference type="OrthoDB" id="3934656at2759"/>
<reference evidence="13" key="1">
    <citation type="journal article" date="2017" name="Genome Biol.">
        <title>Comparative genomics reveals high biological diversity and specific adaptations in the industrially and medically important fungal genus Aspergillus.</title>
        <authorList>
            <person name="de Vries R.P."/>
            <person name="Riley R."/>
            <person name="Wiebenga A."/>
            <person name="Aguilar-Osorio G."/>
            <person name="Amillis S."/>
            <person name="Uchima C.A."/>
            <person name="Anderluh G."/>
            <person name="Asadollahi M."/>
            <person name="Askin M."/>
            <person name="Barry K."/>
            <person name="Battaglia E."/>
            <person name="Bayram O."/>
            <person name="Benocci T."/>
            <person name="Braus-Stromeyer S.A."/>
            <person name="Caldana C."/>
            <person name="Canovas D."/>
            <person name="Cerqueira G.C."/>
            <person name="Chen F."/>
            <person name="Chen W."/>
            <person name="Choi C."/>
            <person name="Clum A."/>
            <person name="Dos Santos R.A."/>
            <person name="Damasio A.R."/>
            <person name="Diallinas G."/>
            <person name="Emri T."/>
            <person name="Fekete E."/>
            <person name="Flipphi M."/>
            <person name="Freyberg S."/>
            <person name="Gallo A."/>
            <person name="Gournas C."/>
            <person name="Habgood R."/>
            <person name="Hainaut M."/>
            <person name="Harispe M.L."/>
            <person name="Henrissat B."/>
            <person name="Hilden K.S."/>
            <person name="Hope R."/>
            <person name="Hossain A."/>
            <person name="Karabika E."/>
            <person name="Karaffa L."/>
            <person name="Karanyi Z."/>
            <person name="Krasevec N."/>
            <person name="Kuo A."/>
            <person name="Kusch H."/>
            <person name="LaButti K."/>
            <person name="Lagendijk E.L."/>
            <person name="Lapidus A."/>
            <person name="Levasseur A."/>
            <person name="Lindquist E."/>
            <person name="Lipzen A."/>
            <person name="Logrieco A.F."/>
            <person name="MacCabe A."/>
            <person name="Maekelae M.R."/>
            <person name="Malavazi I."/>
            <person name="Melin P."/>
            <person name="Meyer V."/>
            <person name="Mielnichuk N."/>
            <person name="Miskei M."/>
            <person name="Molnar A.P."/>
            <person name="Mule G."/>
            <person name="Ngan C.Y."/>
            <person name="Orejas M."/>
            <person name="Orosz E."/>
            <person name="Ouedraogo J.P."/>
            <person name="Overkamp K.M."/>
            <person name="Park H.-S."/>
            <person name="Perrone G."/>
            <person name="Piumi F."/>
            <person name="Punt P.J."/>
            <person name="Ram A.F."/>
            <person name="Ramon A."/>
            <person name="Rauscher S."/>
            <person name="Record E."/>
            <person name="Riano-Pachon D.M."/>
            <person name="Robert V."/>
            <person name="Roehrig J."/>
            <person name="Ruller R."/>
            <person name="Salamov A."/>
            <person name="Salih N.S."/>
            <person name="Samson R.A."/>
            <person name="Sandor E."/>
            <person name="Sanguinetti M."/>
            <person name="Schuetze T."/>
            <person name="Sepcic K."/>
            <person name="Shelest E."/>
            <person name="Sherlock G."/>
            <person name="Sophianopoulou V."/>
            <person name="Squina F.M."/>
            <person name="Sun H."/>
            <person name="Susca A."/>
            <person name="Todd R.B."/>
            <person name="Tsang A."/>
            <person name="Unkles S.E."/>
            <person name="van de Wiele N."/>
            <person name="van Rossen-Uffink D."/>
            <person name="Oliveira J.V."/>
            <person name="Vesth T.C."/>
            <person name="Visser J."/>
            <person name="Yu J.-H."/>
            <person name="Zhou M."/>
            <person name="Andersen M.R."/>
            <person name="Archer D.B."/>
            <person name="Baker S.E."/>
            <person name="Benoit I."/>
            <person name="Brakhage A.A."/>
            <person name="Braus G.H."/>
            <person name="Fischer R."/>
            <person name="Frisvad J.C."/>
            <person name="Goldman G.H."/>
            <person name="Houbraken J."/>
            <person name="Oakley B."/>
            <person name="Pocsi I."/>
            <person name="Scazzocchio C."/>
            <person name="Seiboth B."/>
            <person name="vanKuyk P.A."/>
            <person name="Wortman J."/>
            <person name="Dyer P.S."/>
            <person name="Grigoriev I.V."/>
        </authorList>
    </citation>
    <scope>NUCLEOTIDE SEQUENCE [LARGE SCALE GENOMIC DNA]</scope>
    <source>
        <strain evidence="13">CBS 516.65</strain>
    </source>
</reference>
<dbReference type="Proteomes" id="UP000184300">
    <property type="component" value="Unassembled WGS sequence"/>
</dbReference>